<dbReference type="AlphaFoldDB" id="A0A9D2AYY3"/>
<sequence length="235" mass="26505">MSYGKLYLIPVPLGEGVRDASFTPHTIEIISNLQEFIVENEKTARKFIKLADPKVIQEQLILYNYGKHARDKFDINNLIKRLKNGVDIGLMSEAGCPAVADPGSNIVREVHKNGIKIVPLVGPSSILLALMASGFNGQGFAFEGYLPIGKEERVRKIKSMELRVSKEKQTQIFMETPFRNNQLLSELIRICKPQTQLSVAMNLTLENEQIVTQTIATWRTTKIDLHKIPVIFLLF</sequence>
<dbReference type="InterPro" id="IPR035996">
    <property type="entry name" value="4pyrrol_Methylase_sf"/>
</dbReference>
<feature type="domain" description="Tetrapyrrole methylase" evidence="6">
    <location>
        <begin position="5"/>
        <end position="216"/>
    </location>
</feature>
<evidence type="ECO:0000313" key="7">
    <source>
        <dbReference type="EMBL" id="HIX54326.1"/>
    </source>
</evidence>
<reference evidence="7" key="1">
    <citation type="journal article" date="2021" name="PeerJ">
        <title>Extensive microbial diversity within the chicken gut microbiome revealed by metagenomics and culture.</title>
        <authorList>
            <person name="Gilroy R."/>
            <person name="Ravi A."/>
            <person name="Getino M."/>
            <person name="Pursley I."/>
            <person name="Horton D.L."/>
            <person name="Alikhan N.F."/>
            <person name="Baker D."/>
            <person name="Gharbi K."/>
            <person name="Hall N."/>
            <person name="Watson M."/>
            <person name="Adriaenssens E.M."/>
            <person name="Foster-Nyarko E."/>
            <person name="Jarju S."/>
            <person name="Secka A."/>
            <person name="Antonio M."/>
            <person name="Oren A."/>
            <person name="Chaudhuri R.R."/>
            <person name="La Ragione R."/>
            <person name="Hildebrand F."/>
            <person name="Pallen M.J."/>
        </authorList>
    </citation>
    <scope>NUCLEOTIDE SEQUENCE</scope>
    <source>
        <strain evidence="7">1719</strain>
    </source>
</reference>
<proteinExistence type="predicted"/>
<dbReference type="GO" id="GO:0008168">
    <property type="term" value="F:methyltransferase activity"/>
    <property type="evidence" value="ECO:0007669"/>
    <property type="project" value="UniProtKB-KW"/>
</dbReference>
<evidence type="ECO:0000256" key="2">
    <source>
        <dbReference type="ARBA" id="ARBA00022552"/>
    </source>
</evidence>
<dbReference type="PANTHER" id="PTHR46111:SF2">
    <property type="entry name" value="SAM-DEPENDENT METHYLTRANSFERASE"/>
    <property type="match status" value="1"/>
</dbReference>
<evidence type="ECO:0000256" key="3">
    <source>
        <dbReference type="ARBA" id="ARBA00022603"/>
    </source>
</evidence>
<gene>
    <name evidence="7" type="ORF">H9853_04820</name>
</gene>
<dbReference type="InterPro" id="IPR014776">
    <property type="entry name" value="4pyrrole_Mease_sub2"/>
</dbReference>
<keyword evidence="3 7" id="KW-0489">Methyltransferase</keyword>
<protein>
    <submittedName>
        <fullName evidence="7">SAM-dependent methyltransferase</fullName>
    </submittedName>
</protein>
<dbReference type="SUPFAM" id="SSF53790">
    <property type="entry name" value="Tetrapyrrole methylase"/>
    <property type="match status" value="1"/>
</dbReference>
<keyword evidence="2" id="KW-0698">rRNA processing</keyword>
<accession>A0A9D2AYY3</accession>
<dbReference type="InterPro" id="IPR014777">
    <property type="entry name" value="4pyrrole_Mease_sub1"/>
</dbReference>
<dbReference type="EMBL" id="DXEZ01000133">
    <property type="protein sequence ID" value="HIX54326.1"/>
    <property type="molecule type" value="Genomic_DNA"/>
</dbReference>
<keyword evidence="5" id="KW-0949">S-adenosyl-L-methionine</keyword>
<evidence type="ECO:0000259" key="6">
    <source>
        <dbReference type="Pfam" id="PF00590"/>
    </source>
</evidence>
<dbReference type="InterPro" id="IPR008189">
    <property type="entry name" value="rRNA_ssu_MeTfrase_I"/>
</dbReference>
<dbReference type="PANTHER" id="PTHR46111">
    <property type="entry name" value="RIBOSOMAL RNA SMALL SUBUNIT METHYLTRANSFERASE I"/>
    <property type="match status" value="1"/>
</dbReference>
<evidence type="ECO:0000256" key="5">
    <source>
        <dbReference type="ARBA" id="ARBA00022691"/>
    </source>
</evidence>
<dbReference type="GO" id="GO:0006364">
    <property type="term" value="P:rRNA processing"/>
    <property type="evidence" value="ECO:0007669"/>
    <property type="project" value="UniProtKB-KW"/>
</dbReference>
<keyword evidence="1" id="KW-0963">Cytoplasm</keyword>
<dbReference type="Gene3D" id="3.40.1010.10">
    <property type="entry name" value="Cobalt-precorrin-4 Transmethylase, Domain 1"/>
    <property type="match status" value="1"/>
</dbReference>
<evidence type="ECO:0000256" key="1">
    <source>
        <dbReference type="ARBA" id="ARBA00022490"/>
    </source>
</evidence>
<dbReference type="CDD" id="cd11649">
    <property type="entry name" value="RsmI_like"/>
    <property type="match status" value="1"/>
</dbReference>
<dbReference type="GO" id="GO:0032259">
    <property type="term" value="P:methylation"/>
    <property type="evidence" value="ECO:0007669"/>
    <property type="project" value="UniProtKB-KW"/>
</dbReference>
<evidence type="ECO:0000256" key="4">
    <source>
        <dbReference type="ARBA" id="ARBA00022679"/>
    </source>
</evidence>
<dbReference type="Proteomes" id="UP000824156">
    <property type="component" value="Unassembled WGS sequence"/>
</dbReference>
<name>A0A9D2AYY3_9SPHI</name>
<reference evidence="7" key="2">
    <citation type="submission" date="2021-04" db="EMBL/GenBank/DDBJ databases">
        <authorList>
            <person name="Gilroy R."/>
        </authorList>
    </citation>
    <scope>NUCLEOTIDE SEQUENCE</scope>
    <source>
        <strain evidence="7">1719</strain>
    </source>
</reference>
<dbReference type="PIRSF" id="PIRSF005917">
    <property type="entry name" value="MTase_YraL"/>
    <property type="match status" value="1"/>
</dbReference>
<evidence type="ECO:0000313" key="8">
    <source>
        <dbReference type="Proteomes" id="UP000824156"/>
    </source>
</evidence>
<dbReference type="Pfam" id="PF00590">
    <property type="entry name" value="TP_methylase"/>
    <property type="match status" value="1"/>
</dbReference>
<keyword evidence="4" id="KW-0808">Transferase</keyword>
<comment type="caution">
    <text evidence="7">The sequence shown here is derived from an EMBL/GenBank/DDBJ whole genome shotgun (WGS) entry which is preliminary data.</text>
</comment>
<organism evidence="7 8">
    <name type="scientific">Candidatus Sphingobacterium stercoripullorum</name>
    <dbReference type="NCBI Taxonomy" id="2838759"/>
    <lineage>
        <taxon>Bacteria</taxon>
        <taxon>Pseudomonadati</taxon>
        <taxon>Bacteroidota</taxon>
        <taxon>Sphingobacteriia</taxon>
        <taxon>Sphingobacteriales</taxon>
        <taxon>Sphingobacteriaceae</taxon>
        <taxon>Sphingobacterium</taxon>
    </lineage>
</organism>
<dbReference type="InterPro" id="IPR000878">
    <property type="entry name" value="4pyrrol_Mease"/>
</dbReference>
<dbReference type="Gene3D" id="3.30.950.10">
    <property type="entry name" value="Methyltransferase, Cobalt-precorrin-4 Transmethylase, Domain 2"/>
    <property type="match status" value="1"/>
</dbReference>